<dbReference type="KEGG" id="csol:105362013"/>
<evidence type="ECO:0000313" key="1">
    <source>
        <dbReference type="Proteomes" id="UP000695007"/>
    </source>
</evidence>
<name>A0AAJ7DV91_9HYME</name>
<dbReference type="GeneID" id="105362013"/>
<organism evidence="1 2">
    <name type="scientific">Ceratosolen solmsi marchali</name>
    <dbReference type="NCBI Taxonomy" id="326594"/>
    <lineage>
        <taxon>Eukaryota</taxon>
        <taxon>Metazoa</taxon>
        <taxon>Ecdysozoa</taxon>
        <taxon>Arthropoda</taxon>
        <taxon>Hexapoda</taxon>
        <taxon>Insecta</taxon>
        <taxon>Pterygota</taxon>
        <taxon>Neoptera</taxon>
        <taxon>Endopterygota</taxon>
        <taxon>Hymenoptera</taxon>
        <taxon>Apocrita</taxon>
        <taxon>Proctotrupomorpha</taxon>
        <taxon>Chalcidoidea</taxon>
        <taxon>Agaonidae</taxon>
        <taxon>Agaoninae</taxon>
        <taxon>Ceratosolen</taxon>
    </lineage>
</organism>
<proteinExistence type="predicted"/>
<protein>
    <submittedName>
        <fullName evidence="2">Uncharacterized protein LOC105362013</fullName>
    </submittedName>
</protein>
<evidence type="ECO:0000313" key="2">
    <source>
        <dbReference type="RefSeq" id="XP_011497641.1"/>
    </source>
</evidence>
<gene>
    <name evidence="2" type="primary">LOC105362013</name>
</gene>
<dbReference type="AlphaFoldDB" id="A0AAJ7DV91"/>
<dbReference type="RefSeq" id="XP_011497641.1">
    <property type="nucleotide sequence ID" value="XM_011499339.1"/>
</dbReference>
<keyword evidence="1" id="KW-1185">Reference proteome</keyword>
<dbReference type="Proteomes" id="UP000695007">
    <property type="component" value="Unplaced"/>
</dbReference>
<sequence>MRAQSAPTFPNTGSPRLVDVAEVTCSTPGEAKGAERVGGELGTSRERKSLPAARFRLPERLSAISALFTGFLGLIGLDARKIVTRPDTPFYKTDRENDTTA</sequence>
<reference evidence="2" key="1">
    <citation type="submission" date="2025-08" db="UniProtKB">
        <authorList>
            <consortium name="RefSeq"/>
        </authorList>
    </citation>
    <scope>IDENTIFICATION</scope>
</reference>
<accession>A0AAJ7DV91</accession>